<dbReference type="InterPro" id="IPR050301">
    <property type="entry name" value="NTE"/>
</dbReference>
<dbReference type="PANTHER" id="PTHR14226:SF29">
    <property type="entry name" value="NEUROPATHY TARGET ESTERASE SWS"/>
    <property type="match status" value="1"/>
</dbReference>
<dbReference type="Pfam" id="PF01734">
    <property type="entry name" value="Patatin"/>
    <property type="match status" value="1"/>
</dbReference>
<organism evidence="6 7">
    <name type="scientific">Clostridium sardiniense</name>
    <name type="common">Clostridium absonum</name>
    <dbReference type="NCBI Taxonomy" id="29369"/>
    <lineage>
        <taxon>Bacteria</taxon>
        <taxon>Bacillati</taxon>
        <taxon>Bacillota</taxon>
        <taxon>Clostridia</taxon>
        <taxon>Eubacteriales</taxon>
        <taxon>Clostridiaceae</taxon>
        <taxon>Clostridium</taxon>
    </lineage>
</organism>
<keyword evidence="2 4" id="KW-0442">Lipid degradation</keyword>
<evidence type="ECO:0000256" key="3">
    <source>
        <dbReference type="ARBA" id="ARBA00023098"/>
    </source>
</evidence>
<proteinExistence type="predicted"/>
<feature type="short sequence motif" description="GXGXXG" evidence="4">
    <location>
        <begin position="9"/>
        <end position="14"/>
    </location>
</feature>
<keyword evidence="7" id="KW-1185">Reference proteome</keyword>
<feature type="active site" description="Nucleophile" evidence="4">
    <location>
        <position position="40"/>
    </location>
</feature>
<feature type="domain" description="PNPLA" evidence="5">
    <location>
        <begin position="5"/>
        <end position="196"/>
    </location>
</feature>
<dbReference type="Proteomes" id="UP001299068">
    <property type="component" value="Unassembled WGS sequence"/>
</dbReference>
<feature type="short sequence motif" description="DGA/G" evidence="4">
    <location>
        <begin position="183"/>
        <end position="185"/>
    </location>
</feature>
<feature type="active site" description="Proton acceptor" evidence="4">
    <location>
        <position position="183"/>
    </location>
</feature>
<name>A0ABS7L300_CLOSR</name>
<gene>
    <name evidence="6" type="ORF">K5V21_18745</name>
</gene>
<dbReference type="RefSeq" id="WP_221862608.1">
    <property type="nucleotide sequence ID" value="NZ_JAIKTU010000029.1"/>
</dbReference>
<evidence type="ECO:0000256" key="4">
    <source>
        <dbReference type="PROSITE-ProRule" id="PRU01161"/>
    </source>
</evidence>
<evidence type="ECO:0000256" key="1">
    <source>
        <dbReference type="ARBA" id="ARBA00022801"/>
    </source>
</evidence>
<sequence>MKIGLVLAGGGARGAYQIGVWKALKELKIDKYISVISGTSIGALNAMLFNQDDINIAEEVWMNISVEKILPTDHKDLLKRSILVTIGSRNLNLIKKYMPKAINGGDIPRDGLIEIIDKYLDFNKIKSVNRICYAACTEIPKVEAKYFKVGDYNNEDIRKILLATSALPMIYQSEEIEGKNYLDGGMTDNIPIQPVYGEGCDIIIVVPLASNVKINRELYPNSKIVEIRPSEMEAGLMAGVLDFTPDNTKKRVSIGYKDTIDQISPIMDIALMIDKDNREEEKKKKMLFNVLKNKLFGNKKEDIKNKSENKNNIEA</sequence>
<accession>A0ABS7L300</accession>
<comment type="caution">
    <text evidence="6">The sequence shown here is derived from an EMBL/GenBank/DDBJ whole genome shotgun (WGS) entry which is preliminary data.</text>
</comment>
<feature type="short sequence motif" description="GXSXG" evidence="4">
    <location>
        <begin position="38"/>
        <end position="42"/>
    </location>
</feature>
<evidence type="ECO:0000313" key="7">
    <source>
        <dbReference type="Proteomes" id="UP001299068"/>
    </source>
</evidence>
<dbReference type="PANTHER" id="PTHR14226">
    <property type="entry name" value="NEUROPATHY TARGET ESTERASE/SWISS CHEESE D.MELANOGASTER"/>
    <property type="match status" value="1"/>
</dbReference>
<dbReference type="Gene3D" id="3.40.1090.10">
    <property type="entry name" value="Cytosolic phospholipase A2 catalytic domain"/>
    <property type="match status" value="2"/>
</dbReference>
<protein>
    <submittedName>
        <fullName evidence="6">Patatin-like phospholipase family protein</fullName>
    </submittedName>
</protein>
<dbReference type="InterPro" id="IPR002641">
    <property type="entry name" value="PNPLA_dom"/>
</dbReference>
<evidence type="ECO:0000259" key="5">
    <source>
        <dbReference type="PROSITE" id="PS51635"/>
    </source>
</evidence>
<dbReference type="CDD" id="cd07209">
    <property type="entry name" value="Pat_hypo_Ecoli_Z1214_like"/>
    <property type="match status" value="1"/>
</dbReference>
<evidence type="ECO:0000256" key="2">
    <source>
        <dbReference type="ARBA" id="ARBA00022963"/>
    </source>
</evidence>
<dbReference type="InterPro" id="IPR016035">
    <property type="entry name" value="Acyl_Trfase/lysoPLipase"/>
</dbReference>
<reference evidence="6 7" key="1">
    <citation type="journal article" date="2021" name="Cell Host Microbe">
        <title>in vivo commensal control of Clostridioides difficile virulence.</title>
        <authorList>
            <person name="Girinathan B.P."/>
            <person name="Dibenedetto N."/>
            <person name="Worley J.N."/>
            <person name="Peltier J."/>
            <person name="Arrieta-Ortiz M.L."/>
            <person name="Rupa Christinal Immanuel S."/>
            <person name="Lavin R."/>
            <person name="Delaney M.L."/>
            <person name="Cummins C."/>
            <person name="Hoffmann M."/>
            <person name="Luo Y."/>
            <person name="Gonzalez-Escalona N."/>
            <person name="Allard M."/>
            <person name="Onderdonk A.B."/>
            <person name="Gerber G.K."/>
            <person name="Sonenshein A.L."/>
            <person name="Baliga N."/>
            <person name="Dupuy B."/>
            <person name="Bry L."/>
        </authorList>
    </citation>
    <scope>NUCLEOTIDE SEQUENCE [LARGE SCALE GENOMIC DNA]</scope>
    <source>
        <strain evidence="6 7">DSM 599</strain>
    </source>
</reference>
<keyword evidence="3 4" id="KW-0443">Lipid metabolism</keyword>
<keyword evidence="1 4" id="KW-0378">Hydrolase</keyword>
<dbReference type="EMBL" id="JAIKTU010000029">
    <property type="protein sequence ID" value="MBY0757453.1"/>
    <property type="molecule type" value="Genomic_DNA"/>
</dbReference>
<dbReference type="SUPFAM" id="SSF52151">
    <property type="entry name" value="FabD/lysophospholipase-like"/>
    <property type="match status" value="1"/>
</dbReference>
<evidence type="ECO:0000313" key="6">
    <source>
        <dbReference type="EMBL" id="MBY0757453.1"/>
    </source>
</evidence>
<dbReference type="PROSITE" id="PS51635">
    <property type="entry name" value="PNPLA"/>
    <property type="match status" value="1"/>
</dbReference>